<dbReference type="Gene3D" id="1.20.1600.10">
    <property type="entry name" value="Outer membrane efflux proteins (OEP)"/>
    <property type="match status" value="1"/>
</dbReference>
<proteinExistence type="inferred from homology"/>
<gene>
    <name evidence="3" type="ORF">C7382_107142</name>
</gene>
<feature type="chain" id="PRO_5015712065" evidence="2">
    <location>
        <begin position="20"/>
        <end position="391"/>
    </location>
</feature>
<keyword evidence="2" id="KW-0732">Signal</keyword>
<comment type="similarity">
    <text evidence="1">Belongs to the outer membrane factor (OMF) (TC 1.B.17) family.</text>
</comment>
<evidence type="ECO:0000256" key="2">
    <source>
        <dbReference type="SAM" id="SignalP"/>
    </source>
</evidence>
<protein>
    <submittedName>
        <fullName evidence="3">Outer membrane efflux protein</fullName>
    </submittedName>
</protein>
<evidence type="ECO:0000313" key="3">
    <source>
        <dbReference type="EMBL" id="PVZ10776.1"/>
    </source>
</evidence>
<evidence type="ECO:0000313" key="4">
    <source>
        <dbReference type="Proteomes" id="UP000245462"/>
    </source>
</evidence>
<sequence>MKTILISLMALLLTSTLSAQKQMGEVLQTIESNNSTLKALRETTNAEKLNNRTGIFLDNPEVGFNYLWGNPKDLGKRTDFSITQSFDIATLTGMKNRVSREQNDLLEWQYKAERMNIMLEAKQCCIELIYTNALLSELKLRQQHAQTIATVYETRLQTGDANRIEYNKAKLNLATAEGEYARIRVEREALLMQLRRLNGGIDIAFDDSHHVEVMLPDFDSWFTVAAERSPMQAYARKAIDVSKQQVTLMRASGLPSFTAGYMSEKVAGEQFQGLTFGISIPLWENKNRVRQAKASLRAAQMQEADSREQLHGRMRMLYARTAGLKAAAESYRKTLEATSNADLLKKALDAGEISLLDYILELGLYYDAVNQALEAERDYQLAFAELTAFEL</sequence>
<dbReference type="SUPFAM" id="SSF56954">
    <property type="entry name" value="Outer membrane efflux proteins (OEP)"/>
    <property type="match status" value="1"/>
</dbReference>
<dbReference type="PANTHER" id="PTHR30203">
    <property type="entry name" value="OUTER MEMBRANE CATION EFFLUX PROTEIN"/>
    <property type="match status" value="1"/>
</dbReference>
<dbReference type="Pfam" id="PF02321">
    <property type="entry name" value="OEP"/>
    <property type="match status" value="1"/>
</dbReference>
<dbReference type="RefSeq" id="WP_116679301.1">
    <property type="nucleotide sequence ID" value="NZ_QEKY01000007.1"/>
</dbReference>
<keyword evidence="4" id="KW-1185">Reference proteome</keyword>
<organism evidence="3 4">
    <name type="scientific">Porphyromonas loveana</name>
    <dbReference type="NCBI Taxonomy" id="1884669"/>
    <lineage>
        <taxon>Bacteria</taxon>
        <taxon>Pseudomonadati</taxon>
        <taxon>Bacteroidota</taxon>
        <taxon>Bacteroidia</taxon>
        <taxon>Bacteroidales</taxon>
        <taxon>Porphyromonadaceae</taxon>
        <taxon>Porphyromonas</taxon>
    </lineage>
</organism>
<dbReference type="InterPro" id="IPR010131">
    <property type="entry name" value="MdtP/NodT-like"/>
</dbReference>
<dbReference type="Proteomes" id="UP000245462">
    <property type="component" value="Unassembled WGS sequence"/>
</dbReference>
<feature type="signal peptide" evidence="2">
    <location>
        <begin position="1"/>
        <end position="19"/>
    </location>
</feature>
<dbReference type="PANTHER" id="PTHR30203:SF24">
    <property type="entry name" value="BLR4935 PROTEIN"/>
    <property type="match status" value="1"/>
</dbReference>
<reference evidence="3 4" key="1">
    <citation type="submission" date="2018-04" db="EMBL/GenBank/DDBJ databases">
        <title>Genomic Encyclopedia of Type Strains, Phase IV (KMG-IV): sequencing the most valuable type-strain genomes for metagenomic binning, comparative biology and taxonomic classification.</title>
        <authorList>
            <person name="Goeker M."/>
        </authorList>
    </citation>
    <scope>NUCLEOTIDE SEQUENCE [LARGE SCALE GENOMIC DNA]</scope>
    <source>
        <strain evidence="3 4">DSM 28520</strain>
    </source>
</reference>
<accession>A0A2U1FF75</accession>
<dbReference type="GO" id="GO:0015562">
    <property type="term" value="F:efflux transmembrane transporter activity"/>
    <property type="evidence" value="ECO:0007669"/>
    <property type="project" value="InterPro"/>
</dbReference>
<dbReference type="OrthoDB" id="712316at2"/>
<name>A0A2U1FF75_9PORP</name>
<dbReference type="InterPro" id="IPR003423">
    <property type="entry name" value="OMP_efflux"/>
</dbReference>
<comment type="caution">
    <text evidence="3">The sequence shown here is derived from an EMBL/GenBank/DDBJ whole genome shotgun (WGS) entry which is preliminary data.</text>
</comment>
<evidence type="ECO:0000256" key="1">
    <source>
        <dbReference type="ARBA" id="ARBA00007613"/>
    </source>
</evidence>
<dbReference type="EMBL" id="QEKY01000007">
    <property type="protein sequence ID" value="PVZ10776.1"/>
    <property type="molecule type" value="Genomic_DNA"/>
</dbReference>
<dbReference type="GeneID" id="94550771"/>
<dbReference type="AlphaFoldDB" id="A0A2U1FF75"/>